<dbReference type="InterPro" id="IPR016024">
    <property type="entry name" value="ARM-type_fold"/>
</dbReference>
<feature type="domain" description="MIF4G" evidence="2">
    <location>
        <begin position="451"/>
        <end position="652"/>
    </location>
</feature>
<dbReference type="EMBL" id="CAJEWN010000076">
    <property type="protein sequence ID" value="CAD2159764.1"/>
    <property type="molecule type" value="Genomic_DNA"/>
</dbReference>
<feature type="compositionally biased region" description="Basic and acidic residues" evidence="1">
    <location>
        <begin position="935"/>
        <end position="950"/>
    </location>
</feature>
<organism evidence="3 4">
    <name type="scientific">Meloidogyne enterolobii</name>
    <name type="common">Root-knot nematode worm</name>
    <name type="synonym">Meloidogyne mayaguensis</name>
    <dbReference type="NCBI Taxonomy" id="390850"/>
    <lineage>
        <taxon>Eukaryota</taxon>
        <taxon>Metazoa</taxon>
        <taxon>Ecdysozoa</taxon>
        <taxon>Nematoda</taxon>
        <taxon>Chromadorea</taxon>
        <taxon>Rhabditida</taxon>
        <taxon>Tylenchina</taxon>
        <taxon>Tylenchomorpha</taxon>
        <taxon>Tylenchoidea</taxon>
        <taxon>Meloidogynidae</taxon>
        <taxon>Meloidogyninae</taxon>
        <taxon>Meloidogyne</taxon>
    </lineage>
</organism>
<dbReference type="Proteomes" id="UP000580250">
    <property type="component" value="Unassembled WGS sequence"/>
</dbReference>
<dbReference type="AlphaFoldDB" id="A0A6V7UK75"/>
<feature type="region of interest" description="Disordered" evidence="1">
    <location>
        <begin position="935"/>
        <end position="1017"/>
    </location>
</feature>
<dbReference type="PANTHER" id="PTHR12839">
    <property type="entry name" value="NONSENSE-MEDIATED MRNA DECAY PROTEIN 2 UP-FRAMESHIFT SUPPRESSOR 2"/>
    <property type="match status" value="1"/>
</dbReference>
<gene>
    <name evidence="3" type="ORF">MENT_LOCUS13875</name>
</gene>
<feature type="compositionally biased region" description="Acidic residues" evidence="1">
    <location>
        <begin position="951"/>
        <end position="990"/>
    </location>
</feature>
<dbReference type="Pfam" id="PF02854">
    <property type="entry name" value="MIF4G"/>
    <property type="match status" value="2"/>
</dbReference>
<dbReference type="GO" id="GO:0003723">
    <property type="term" value="F:RNA binding"/>
    <property type="evidence" value="ECO:0007669"/>
    <property type="project" value="InterPro"/>
</dbReference>
<dbReference type="InterPro" id="IPR039762">
    <property type="entry name" value="Nmd2/UPF2"/>
</dbReference>
<proteinExistence type="predicted"/>
<dbReference type="InterPro" id="IPR003890">
    <property type="entry name" value="MIF4G-like_typ-3"/>
</dbReference>
<evidence type="ECO:0000313" key="4">
    <source>
        <dbReference type="Proteomes" id="UP000580250"/>
    </source>
</evidence>
<feature type="region of interest" description="Disordered" evidence="1">
    <location>
        <begin position="1105"/>
        <end position="1148"/>
    </location>
</feature>
<feature type="domain" description="MIF4G" evidence="2">
    <location>
        <begin position="44"/>
        <end position="258"/>
    </location>
</feature>
<reference evidence="3 4" key="1">
    <citation type="submission" date="2020-08" db="EMBL/GenBank/DDBJ databases">
        <authorList>
            <person name="Koutsovoulos G."/>
            <person name="Danchin GJ E."/>
        </authorList>
    </citation>
    <scope>NUCLEOTIDE SEQUENCE [LARGE SCALE GENOMIC DNA]</scope>
</reference>
<feature type="compositionally biased region" description="Polar residues" evidence="1">
    <location>
        <begin position="1006"/>
        <end position="1017"/>
    </location>
</feature>
<protein>
    <recommendedName>
        <fullName evidence="2">MIF4G domain-containing protein</fullName>
    </recommendedName>
</protein>
<dbReference type="OrthoDB" id="27832at2759"/>
<dbReference type="Gene3D" id="1.25.40.180">
    <property type="match status" value="3"/>
</dbReference>
<dbReference type="SMART" id="SM00543">
    <property type="entry name" value="MIF4G"/>
    <property type="match status" value="3"/>
</dbReference>
<feature type="compositionally biased region" description="Polar residues" evidence="1">
    <location>
        <begin position="1131"/>
        <end position="1148"/>
    </location>
</feature>
<feature type="domain" description="MIF4G" evidence="2">
    <location>
        <begin position="673"/>
        <end position="897"/>
    </location>
</feature>
<dbReference type="GO" id="GO:0005737">
    <property type="term" value="C:cytoplasm"/>
    <property type="evidence" value="ECO:0007669"/>
    <property type="project" value="TreeGrafter"/>
</dbReference>
<evidence type="ECO:0000256" key="1">
    <source>
        <dbReference type="SAM" id="MobiDB-lite"/>
    </source>
</evidence>
<dbReference type="PANTHER" id="PTHR12839:SF7">
    <property type="entry name" value="REGULATOR OF NONSENSE TRANSCRIPTS 2"/>
    <property type="match status" value="1"/>
</dbReference>
<accession>A0A6V7UK75</accession>
<dbReference type="GO" id="GO:0000184">
    <property type="term" value="P:nuclear-transcribed mRNA catabolic process, nonsense-mediated decay"/>
    <property type="evidence" value="ECO:0007669"/>
    <property type="project" value="InterPro"/>
</dbReference>
<evidence type="ECO:0000259" key="2">
    <source>
        <dbReference type="SMART" id="SM00543"/>
    </source>
</evidence>
<dbReference type="SUPFAM" id="SSF48371">
    <property type="entry name" value="ARM repeat"/>
    <property type="match status" value="3"/>
</dbReference>
<comment type="caution">
    <text evidence="3">The sequence shown here is derived from an EMBL/GenBank/DDBJ whole genome shotgun (WGS) entry which is preliminary data.</text>
</comment>
<sequence length="1265" mass="144723">MVSIYDNWVLEMQKLVEVREKNIKFLEESQPFDDQRLRSLDATLKKVTAFTKKLKNVSSTTISQLLPDLEKLNLSKYLDEIAFNICEAKIKIADLTSLVDFIVKISSLYNQFSTHLLNEFKKQMPSKKTDKVENPSKLRVDLRFFTELLLNGIFGREGLQLLGAVLAFLVNTDKQEHLNTSVLMPFCKAHFFPITGILPFTIQKEIGESEEHKEEHTKLISTLFTAEQRSILSKTLDDYWQSLVEHTNKKYLEMNKLKKSIRRQERTRGDASADDRQRFELIKQHFERLQTSLEELTECLGHPPIQLPPEETSEDEREADAAVNRLTEELSEGRILIWPDRDTQLFYESLIDVTAYTPTVAAQTADTGIEQQQTKEHIVTESIENVDLSCLEEVQPTDEMETTAAATTNLLEVPEEEEISQSTELIEEQETIYQQPPDSTTITPTTTSNFSELLGRLPQSINKELIDSISIDFLKNYSRIKSNRKRLIQHLQQPPEGRLDLLPFYGRFMATIKPAYPEITTQVLHELLARFRSITTPKSVKFPKKAEMQQALARIEAKLQLCSYLSELCKFGILPKAEALTCLRSLLVHMHFYKVDMLCIMIEQMGSFLYRSPDAHSKMAVIMQVLKDKSANVKDPRHKILLENAYFAVIPPDDQTINSTTTTARQPPMHEFILHKLSTDIRIGIFRRIDWDDEEIKDFTLKLLSCPWRVHFADMASMASLVSALSDHHDWIGVYVLDSVLEFLRLSLELNAPALQQRALTTVAYLGQLFNYNVTNTATLFKVLYQLISLGIHPITSTVSSDLPQQEGNNESSGPEQLIIRLQRIRLVTQLVDTVCEFFCAPKSKSTRRMDQFLFFFLKFYYETRDGWSLYIDEIGEFPDDVIQLVTELFRTWRKNEKFPENLNEAQLKVAEIEATYKAKVDEILAGMRNALEAATRDEEGQRRLNRINEENEEEEEDDYDSEEEEDEEDHSLDEELDHSCDNEEEEDAEHNERPHSNRKQHKKNSLNNNEEQQNISSLQTQLLENPEKSPTCYFDGDESELRIHTQQKQLLPEDEDFMRDFDKTMNESLQSAPVMLQGPISDLVVPPQAKQKFERKLTFAMSETHSVDKSSPHDLLPPEDIGGNNYYYGRSSQQQHRQKGSASSPQSRMALMLRANKGVGGSSGGGGGLGTSGGGIGAKGNVLLKAVNIEDIGDNLAEKWRMAQEEQEKNRREMKKVTLALNERMAQEADEANRQEQIAEMEKRFIFTSGGGSTPTSNFGGGNE</sequence>
<evidence type="ECO:0000313" key="3">
    <source>
        <dbReference type="EMBL" id="CAD2159764.1"/>
    </source>
</evidence>
<dbReference type="GO" id="GO:0035145">
    <property type="term" value="C:exon-exon junction complex"/>
    <property type="evidence" value="ECO:0007669"/>
    <property type="project" value="TreeGrafter"/>
</dbReference>
<name>A0A6V7UK75_MELEN</name>